<evidence type="ECO:0000256" key="1">
    <source>
        <dbReference type="ARBA" id="ARBA00001353"/>
    </source>
</evidence>
<gene>
    <name evidence="9" type="ORF">FMM06_04785</name>
</gene>
<comment type="caution">
    <text evidence="9">The sequence shown here is derived from an EMBL/GenBank/DDBJ whole genome shotgun (WGS) entry which is preliminary data.</text>
</comment>
<sequence>MHPVRLDGLVPDTLRARTRKIVLDDFDFPCDIGFHDFEIGTPQRLRVNVEVWLDAAHFPTGDDPAEAWDYDRLRTAILGLTQGRRFNLQETVAHAIYDLIAARRGVTALRISTRKPDIYPDCAAVGVELASF</sequence>
<evidence type="ECO:0000256" key="4">
    <source>
        <dbReference type="ARBA" id="ARBA00013043"/>
    </source>
</evidence>
<reference evidence="9 10" key="1">
    <citation type="submission" date="2019-07" db="EMBL/GenBank/DDBJ databases">
        <title>Novel species isolated from glacier.</title>
        <authorList>
            <person name="Liu Q."/>
            <person name="Xin Y.-H."/>
        </authorList>
    </citation>
    <scope>NUCLEOTIDE SEQUENCE [LARGE SCALE GENOMIC DNA]</scope>
    <source>
        <strain evidence="9 10">LB1R16</strain>
    </source>
</reference>
<dbReference type="EC" id="4.1.2.25" evidence="4"/>
<dbReference type="EMBL" id="VJWA01000001">
    <property type="protein sequence ID" value="TRW18401.1"/>
    <property type="molecule type" value="Genomic_DNA"/>
</dbReference>
<dbReference type="AlphaFoldDB" id="A0A552UJQ1"/>
<feature type="domain" description="Dihydroneopterin aldolase/epimerase" evidence="8">
    <location>
        <begin position="21"/>
        <end position="131"/>
    </location>
</feature>
<dbReference type="GO" id="GO:0046656">
    <property type="term" value="P:folic acid biosynthetic process"/>
    <property type="evidence" value="ECO:0007669"/>
    <property type="project" value="UniProtKB-KW"/>
</dbReference>
<dbReference type="InterPro" id="IPR006156">
    <property type="entry name" value="Dihydroneopterin_aldolase"/>
</dbReference>
<keyword evidence="6" id="KW-0456">Lyase</keyword>
<comment type="similarity">
    <text evidence="3">Belongs to the DHNA family.</text>
</comment>
<dbReference type="InterPro" id="IPR043133">
    <property type="entry name" value="GTP-CH-I_C/QueF"/>
</dbReference>
<evidence type="ECO:0000313" key="9">
    <source>
        <dbReference type="EMBL" id="TRW18401.1"/>
    </source>
</evidence>
<dbReference type="Gene3D" id="3.30.1130.10">
    <property type="match status" value="1"/>
</dbReference>
<dbReference type="Proteomes" id="UP000317894">
    <property type="component" value="Unassembled WGS sequence"/>
</dbReference>
<dbReference type="Pfam" id="PF02152">
    <property type="entry name" value="FolB"/>
    <property type="match status" value="1"/>
</dbReference>
<evidence type="ECO:0000256" key="3">
    <source>
        <dbReference type="ARBA" id="ARBA00005708"/>
    </source>
</evidence>
<dbReference type="PANTHER" id="PTHR42844">
    <property type="entry name" value="DIHYDRONEOPTERIN ALDOLASE 1-RELATED"/>
    <property type="match status" value="1"/>
</dbReference>
<dbReference type="PANTHER" id="PTHR42844:SF1">
    <property type="entry name" value="DIHYDRONEOPTERIN ALDOLASE 1-RELATED"/>
    <property type="match status" value="1"/>
</dbReference>
<dbReference type="InterPro" id="IPR006157">
    <property type="entry name" value="FolB_dom"/>
</dbReference>
<protein>
    <recommendedName>
        <fullName evidence="4">dihydroneopterin aldolase</fullName>
        <ecNumber evidence="4">4.1.2.25</ecNumber>
    </recommendedName>
    <alternativeName>
        <fullName evidence="7">7,8-dihydroneopterin aldolase</fullName>
    </alternativeName>
</protein>
<dbReference type="GO" id="GO:0005737">
    <property type="term" value="C:cytoplasm"/>
    <property type="evidence" value="ECO:0007669"/>
    <property type="project" value="TreeGrafter"/>
</dbReference>
<dbReference type="SMART" id="SM00905">
    <property type="entry name" value="FolB"/>
    <property type="match status" value="1"/>
</dbReference>
<dbReference type="OrthoDB" id="7594733at2"/>
<evidence type="ECO:0000256" key="7">
    <source>
        <dbReference type="ARBA" id="ARBA00032903"/>
    </source>
</evidence>
<keyword evidence="10" id="KW-1185">Reference proteome</keyword>
<dbReference type="SUPFAM" id="SSF55620">
    <property type="entry name" value="Tetrahydrobiopterin biosynthesis enzymes-like"/>
    <property type="match status" value="1"/>
</dbReference>
<proteinExistence type="inferred from homology"/>
<comment type="pathway">
    <text evidence="2">Cofactor biosynthesis; tetrahydrofolate biosynthesis; 2-amino-4-hydroxy-6-hydroxymethyl-7,8-dihydropteridine diphosphate from 7,8-dihydroneopterin triphosphate: step 3/4.</text>
</comment>
<name>A0A552UJQ1_9SPHN</name>
<evidence type="ECO:0000256" key="5">
    <source>
        <dbReference type="ARBA" id="ARBA00022909"/>
    </source>
</evidence>
<comment type="catalytic activity">
    <reaction evidence="1">
        <text>7,8-dihydroneopterin = 6-hydroxymethyl-7,8-dihydropterin + glycolaldehyde</text>
        <dbReference type="Rhea" id="RHEA:10540"/>
        <dbReference type="ChEBI" id="CHEBI:17001"/>
        <dbReference type="ChEBI" id="CHEBI:17071"/>
        <dbReference type="ChEBI" id="CHEBI:44841"/>
        <dbReference type="EC" id="4.1.2.25"/>
    </reaction>
</comment>
<evidence type="ECO:0000256" key="2">
    <source>
        <dbReference type="ARBA" id="ARBA00005013"/>
    </source>
</evidence>
<evidence type="ECO:0000256" key="6">
    <source>
        <dbReference type="ARBA" id="ARBA00023239"/>
    </source>
</evidence>
<dbReference type="GO" id="GO:0004150">
    <property type="term" value="F:dihydroneopterin aldolase activity"/>
    <property type="evidence" value="ECO:0007669"/>
    <property type="project" value="UniProtKB-EC"/>
</dbReference>
<evidence type="ECO:0000259" key="8">
    <source>
        <dbReference type="SMART" id="SM00905"/>
    </source>
</evidence>
<keyword evidence="5" id="KW-0289">Folate biosynthesis</keyword>
<organism evidence="9 10">
    <name type="scientific">Glacieibacterium frigidum</name>
    <dbReference type="NCBI Taxonomy" id="2593303"/>
    <lineage>
        <taxon>Bacteria</taxon>
        <taxon>Pseudomonadati</taxon>
        <taxon>Pseudomonadota</taxon>
        <taxon>Alphaproteobacteria</taxon>
        <taxon>Sphingomonadales</taxon>
        <taxon>Sphingosinicellaceae</taxon>
        <taxon>Glacieibacterium</taxon>
    </lineage>
</organism>
<accession>A0A552UJQ1</accession>
<evidence type="ECO:0000313" key="10">
    <source>
        <dbReference type="Proteomes" id="UP000317894"/>
    </source>
</evidence>